<feature type="transmembrane region" description="Helical" evidence="1">
    <location>
        <begin position="227"/>
        <end position="250"/>
    </location>
</feature>
<comment type="caution">
    <text evidence="2">The sequence shown here is derived from an EMBL/GenBank/DDBJ whole genome shotgun (WGS) entry which is preliminary data.</text>
</comment>
<feature type="transmembrane region" description="Helical" evidence="1">
    <location>
        <begin position="194"/>
        <end position="215"/>
    </location>
</feature>
<feature type="transmembrane region" description="Helical" evidence="1">
    <location>
        <begin position="306"/>
        <end position="324"/>
    </location>
</feature>
<reference evidence="2 3" key="1">
    <citation type="submission" date="2019-08" db="EMBL/GenBank/DDBJ databases">
        <authorList>
            <person name="Lei W."/>
        </authorList>
    </citation>
    <scope>NUCLEOTIDE SEQUENCE [LARGE SCALE GENOMIC DNA]</scope>
    <source>
        <strain evidence="2 3">CCUG 66496</strain>
    </source>
</reference>
<feature type="transmembrane region" description="Helical" evidence="1">
    <location>
        <begin position="549"/>
        <end position="570"/>
    </location>
</feature>
<feature type="transmembrane region" description="Helical" evidence="1">
    <location>
        <begin position="101"/>
        <end position="122"/>
    </location>
</feature>
<dbReference type="EMBL" id="VOHL01000002">
    <property type="protein sequence ID" value="TWS98177.1"/>
    <property type="molecule type" value="Genomic_DNA"/>
</dbReference>
<gene>
    <name evidence="2" type="ORF">FRX57_04405</name>
</gene>
<feature type="transmembrane region" description="Helical" evidence="1">
    <location>
        <begin position="271"/>
        <end position="294"/>
    </location>
</feature>
<dbReference type="Proteomes" id="UP000317430">
    <property type="component" value="Unassembled WGS sequence"/>
</dbReference>
<keyword evidence="1" id="KW-1133">Transmembrane helix</keyword>
<dbReference type="RefSeq" id="WP_146567097.1">
    <property type="nucleotide sequence ID" value="NZ_VOHL01000002.1"/>
</dbReference>
<sequence>MLQWFQLNKWQKGLFLVAFMGLFSFVLCLPQVLTREVTMGADSIFHYNRFYETAMQIKERNFSYFISLYGYQQSGRIVNALYGPYFAYFQGLLVLLGKTWFGYHILSRTLIGLIAGSSLYFLMTKMRVRKCYALPLSLFFITTYAIQYWTILQGFSSWGTAFFPLGLLGAVDLLQQRRANWCLIALSMGMMLQVHVLSTLFLGIIYAVVGLYILLTSPDKLTFLKTISYAILLFLLLTVNVWLPLIQLNLTNELVQPYINKKFVQQTITGLDRGVLFAPATILVLMVGQLVHYVLFARKNSPVNRLLMGVYLLFLVLASGFFPWQYFAGKHIALVDLIQFPTRFFFYATPLLLLLVGLQLSQGKQTYQRAAVGLLTFCLAGGIYYTLTASRENITNNYRSDHFLETKAHTTLYGNSQEIRQAFHDQKLSRLLYLVRRSTPDYLPLIKKQTSLDGMRHLKESRYDLYEHYIILENDIFTKKVRGNSLILTWTTDVEAWINLPLAVYARSQLVFNGRLLKAKDYELSVIGTPSVKQVKGKNELILSYQNPWWLIPSLIISVLSWLGLCYHGMKFKTKNLPIANKML</sequence>
<organism evidence="2 3">
    <name type="scientific">Streptococcus cuniculipharyngis</name>
    <dbReference type="NCBI Taxonomy" id="1562651"/>
    <lineage>
        <taxon>Bacteria</taxon>
        <taxon>Bacillati</taxon>
        <taxon>Bacillota</taxon>
        <taxon>Bacilli</taxon>
        <taxon>Lactobacillales</taxon>
        <taxon>Streptococcaceae</taxon>
        <taxon>Streptococcus</taxon>
    </lineage>
</organism>
<feature type="transmembrane region" description="Helical" evidence="1">
    <location>
        <begin position="367"/>
        <end position="387"/>
    </location>
</feature>
<evidence type="ECO:0000313" key="2">
    <source>
        <dbReference type="EMBL" id="TWS98177.1"/>
    </source>
</evidence>
<keyword evidence="1" id="KW-0812">Transmembrane</keyword>
<name>A0A5C5SBB6_9STRE</name>
<evidence type="ECO:0000313" key="3">
    <source>
        <dbReference type="Proteomes" id="UP000317430"/>
    </source>
</evidence>
<accession>A0A5C5SBB6</accession>
<feature type="transmembrane region" description="Helical" evidence="1">
    <location>
        <begin position="344"/>
        <end position="361"/>
    </location>
</feature>
<evidence type="ECO:0000256" key="1">
    <source>
        <dbReference type="SAM" id="Phobius"/>
    </source>
</evidence>
<feature type="transmembrane region" description="Helical" evidence="1">
    <location>
        <begin position="131"/>
        <end position="149"/>
    </location>
</feature>
<dbReference type="AlphaFoldDB" id="A0A5C5SBB6"/>
<protein>
    <submittedName>
        <fullName evidence="2">Uncharacterized protein</fullName>
    </submittedName>
</protein>
<proteinExistence type="predicted"/>
<keyword evidence="1" id="KW-0472">Membrane</keyword>
<keyword evidence="3" id="KW-1185">Reference proteome</keyword>
<dbReference type="OrthoDB" id="2328595at2"/>